<evidence type="ECO:0000313" key="13">
    <source>
        <dbReference type="Ensembl" id="ENSGACP00000025855.2"/>
    </source>
</evidence>
<dbReference type="InterPro" id="IPR007110">
    <property type="entry name" value="Ig-like_dom"/>
</dbReference>
<dbReference type="GO" id="GO:0005178">
    <property type="term" value="F:integrin binding"/>
    <property type="evidence" value="ECO:0007669"/>
    <property type="project" value="InterPro"/>
</dbReference>
<reference evidence="13" key="2">
    <citation type="submission" date="2025-08" db="UniProtKB">
        <authorList>
            <consortium name="Ensembl"/>
        </authorList>
    </citation>
    <scope>IDENTIFICATION</scope>
</reference>
<keyword evidence="14" id="KW-1185">Reference proteome</keyword>
<feature type="signal peptide" evidence="11">
    <location>
        <begin position="1"/>
        <end position="21"/>
    </location>
</feature>
<feature type="chain" id="PRO_5043534051" description="Ig-like domain-containing protein" evidence="11">
    <location>
        <begin position="22"/>
        <end position="267"/>
    </location>
</feature>
<organism evidence="13 14">
    <name type="scientific">Gasterosteus aculeatus aculeatus</name>
    <name type="common">three-spined stickleback</name>
    <dbReference type="NCBI Taxonomy" id="481459"/>
    <lineage>
        <taxon>Eukaryota</taxon>
        <taxon>Metazoa</taxon>
        <taxon>Chordata</taxon>
        <taxon>Craniata</taxon>
        <taxon>Vertebrata</taxon>
        <taxon>Euteleostomi</taxon>
        <taxon>Actinopterygii</taxon>
        <taxon>Neopterygii</taxon>
        <taxon>Teleostei</taxon>
        <taxon>Neoteleostei</taxon>
        <taxon>Acanthomorphata</taxon>
        <taxon>Eupercaria</taxon>
        <taxon>Perciformes</taxon>
        <taxon>Cottioidei</taxon>
        <taxon>Gasterosteales</taxon>
        <taxon>Gasterosteidae</taxon>
        <taxon>Gasterosteus</taxon>
    </lineage>
</organism>
<dbReference type="PANTHER" id="PTHR13771">
    <property type="entry name" value="INTERCELLULAR ADHESION MOLECULE"/>
    <property type="match status" value="1"/>
</dbReference>
<dbReference type="InterPro" id="IPR036179">
    <property type="entry name" value="Ig-like_dom_sf"/>
</dbReference>
<reference evidence="13 14" key="1">
    <citation type="journal article" date="2021" name="G3 (Bethesda)">
        <title>Improved contiguity of the threespine stickleback genome using long-read sequencing.</title>
        <authorList>
            <person name="Nath S."/>
            <person name="Shaw D.E."/>
            <person name="White M.A."/>
        </authorList>
    </citation>
    <scope>NUCLEOTIDE SEQUENCE [LARGE SCALE GENOMIC DNA]</scope>
    <source>
        <strain evidence="13 14">Lake Benthic</strain>
    </source>
</reference>
<keyword evidence="2" id="KW-0812">Transmembrane</keyword>
<evidence type="ECO:0000256" key="2">
    <source>
        <dbReference type="ARBA" id="ARBA00022692"/>
    </source>
</evidence>
<keyword evidence="4" id="KW-0677">Repeat</keyword>
<evidence type="ECO:0000256" key="3">
    <source>
        <dbReference type="ARBA" id="ARBA00022729"/>
    </source>
</evidence>
<dbReference type="InParanoid" id="G3Q7J5"/>
<dbReference type="AlphaFoldDB" id="G3Q7J5"/>
<feature type="domain" description="Ig-like" evidence="12">
    <location>
        <begin position="142"/>
        <end position="241"/>
    </location>
</feature>
<dbReference type="Proteomes" id="UP000007635">
    <property type="component" value="Chromosome IX"/>
</dbReference>
<sequence>MCAPGRPIALLLLYVISSASSSPVPTLTPAPPLPLQVLPPGTPPPSTPLSGSAAGCPLTVSPSTLVVRFGDPVTANCSVSQMGFSLLGWKVSLPTPEPTMDRFLVWRVDRITDWGIQPVCYALADTGGKCDITLPLTVYKPPQNVSISFVNLTGPMLEGRQYTLQCTVEHVAPVKDLRVTFYRGQTALGQPQSINSTVETPVTQIFTLDISPGREEDGAEYWCEAKLELGLDGPELPSVVTSQKVTTYFLFSPVNGYELRKGLYCER</sequence>
<dbReference type="SUPFAM" id="SSF48726">
    <property type="entry name" value="Immunoglobulin"/>
    <property type="match status" value="2"/>
</dbReference>
<protein>
    <recommendedName>
        <fullName evidence="12">Ig-like domain-containing protein</fullName>
    </recommendedName>
</protein>
<proteinExistence type="predicted"/>
<evidence type="ECO:0000256" key="5">
    <source>
        <dbReference type="ARBA" id="ARBA00022889"/>
    </source>
</evidence>
<dbReference type="PRINTS" id="PR01472">
    <property type="entry name" value="ICAMVCAM1"/>
</dbReference>
<dbReference type="InterPro" id="IPR047012">
    <property type="entry name" value="ICAM_VCAM"/>
</dbReference>
<dbReference type="GO" id="GO:0016020">
    <property type="term" value="C:membrane"/>
    <property type="evidence" value="ECO:0007669"/>
    <property type="project" value="UniProtKB-SubCell"/>
</dbReference>
<dbReference type="STRING" id="69293.ENSGACP00000025855"/>
<keyword evidence="7" id="KW-0472">Membrane</keyword>
<evidence type="ECO:0000256" key="11">
    <source>
        <dbReference type="SAM" id="SignalP"/>
    </source>
</evidence>
<dbReference type="OMA" id="CYATSDE"/>
<dbReference type="PROSITE" id="PS50835">
    <property type="entry name" value="IG_LIKE"/>
    <property type="match status" value="1"/>
</dbReference>
<evidence type="ECO:0000259" key="12">
    <source>
        <dbReference type="PROSITE" id="PS50835"/>
    </source>
</evidence>
<evidence type="ECO:0000256" key="9">
    <source>
        <dbReference type="ARBA" id="ARBA00023180"/>
    </source>
</evidence>
<name>G3Q7J5_GASAC</name>
<evidence type="ECO:0000256" key="8">
    <source>
        <dbReference type="ARBA" id="ARBA00023157"/>
    </source>
</evidence>
<keyword evidence="6" id="KW-1133">Transmembrane helix</keyword>
<keyword evidence="5" id="KW-0130">Cell adhesion</keyword>
<dbReference type="Ensembl" id="ENSGACT00000025906.2">
    <property type="protein sequence ID" value="ENSGACP00000025855.2"/>
    <property type="gene ID" value="ENSGACG00000019559.2"/>
</dbReference>
<keyword evidence="9" id="KW-0325">Glycoprotein</keyword>
<keyword evidence="10" id="KW-0393">Immunoglobulin domain</keyword>
<evidence type="ECO:0000256" key="1">
    <source>
        <dbReference type="ARBA" id="ARBA00004479"/>
    </source>
</evidence>
<dbReference type="InterPro" id="IPR013783">
    <property type="entry name" value="Ig-like_fold"/>
</dbReference>
<dbReference type="GeneTree" id="ENSGT00940000159005"/>
<evidence type="ECO:0000256" key="6">
    <source>
        <dbReference type="ARBA" id="ARBA00022989"/>
    </source>
</evidence>
<evidence type="ECO:0000256" key="4">
    <source>
        <dbReference type="ARBA" id="ARBA00022737"/>
    </source>
</evidence>
<dbReference type="GO" id="GO:0098609">
    <property type="term" value="P:cell-cell adhesion"/>
    <property type="evidence" value="ECO:0007669"/>
    <property type="project" value="InterPro"/>
</dbReference>
<dbReference type="Bgee" id="ENSGACG00000019559">
    <property type="expression patterns" value="Expressed in muscle tissue and 6 other cell types or tissues"/>
</dbReference>
<evidence type="ECO:0000256" key="7">
    <source>
        <dbReference type="ARBA" id="ARBA00023136"/>
    </source>
</evidence>
<dbReference type="PANTHER" id="PTHR13771:SF9">
    <property type="entry name" value="INTERCELLULAR ADHESION MOLECULE 5"/>
    <property type="match status" value="1"/>
</dbReference>
<evidence type="ECO:0000256" key="10">
    <source>
        <dbReference type="ARBA" id="ARBA00023319"/>
    </source>
</evidence>
<dbReference type="InterPro" id="IPR003987">
    <property type="entry name" value="ICAM_VCAM_N"/>
</dbReference>
<keyword evidence="8" id="KW-1015">Disulfide bond</keyword>
<reference evidence="13" key="3">
    <citation type="submission" date="2025-09" db="UniProtKB">
        <authorList>
            <consortium name="Ensembl"/>
        </authorList>
    </citation>
    <scope>IDENTIFICATION</scope>
</reference>
<keyword evidence="3 11" id="KW-0732">Signal</keyword>
<dbReference type="Gene3D" id="2.60.40.10">
    <property type="entry name" value="Immunoglobulins"/>
    <property type="match status" value="2"/>
</dbReference>
<accession>G3Q7J5</accession>
<comment type="subcellular location">
    <subcellularLocation>
        <location evidence="1">Membrane</location>
        <topology evidence="1">Single-pass type I membrane protein</topology>
    </subcellularLocation>
</comment>
<evidence type="ECO:0000313" key="14">
    <source>
        <dbReference type="Proteomes" id="UP000007635"/>
    </source>
</evidence>